<proteinExistence type="predicted"/>
<evidence type="ECO:0000313" key="2">
    <source>
        <dbReference type="EMBL" id="KAK0652499.1"/>
    </source>
</evidence>
<dbReference type="PANTHER" id="PTHR24148">
    <property type="entry name" value="ANKYRIN REPEAT DOMAIN-CONTAINING PROTEIN 39 HOMOLOG-RELATED"/>
    <property type="match status" value="1"/>
</dbReference>
<dbReference type="PANTHER" id="PTHR24148:SF64">
    <property type="entry name" value="HETEROKARYON INCOMPATIBILITY DOMAIN-CONTAINING PROTEIN"/>
    <property type="match status" value="1"/>
</dbReference>
<accession>A0AA39YH12</accession>
<name>A0AA39YH12_9PEZI</name>
<protein>
    <submittedName>
        <fullName evidence="2">Heterokaryon incompatibility protein-domain-containing protein</fullName>
    </submittedName>
</protein>
<feature type="domain" description="Heterokaryon incompatibility" evidence="1">
    <location>
        <begin position="47"/>
        <end position="187"/>
    </location>
</feature>
<comment type="caution">
    <text evidence="2">The sequence shown here is derived from an EMBL/GenBank/DDBJ whole genome shotgun (WGS) entry which is preliminary data.</text>
</comment>
<dbReference type="Proteomes" id="UP001174936">
    <property type="component" value="Unassembled WGS sequence"/>
</dbReference>
<dbReference type="Pfam" id="PF26639">
    <property type="entry name" value="Het-6_barrel"/>
    <property type="match status" value="1"/>
</dbReference>
<dbReference type="EMBL" id="JAULSV010000002">
    <property type="protein sequence ID" value="KAK0652499.1"/>
    <property type="molecule type" value="Genomic_DNA"/>
</dbReference>
<organism evidence="2 3">
    <name type="scientific">Cercophora newfieldiana</name>
    <dbReference type="NCBI Taxonomy" id="92897"/>
    <lineage>
        <taxon>Eukaryota</taxon>
        <taxon>Fungi</taxon>
        <taxon>Dikarya</taxon>
        <taxon>Ascomycota</taxon>
        <taxon>Pezizomycotina</taxon>
        <taxon>Sordariomycetes</taxon>
        <taxon>Sordariomycetidae</taxon>
        <taxon>Sordariales</taxon>
        <taxon>Lasiosphaeriaceae</taxon>
        <taxon>Cercophora</taxon>
    </lineage>
</organism>
<evidence type="ECO:0000313" key="3">
    <source>
        <dbReference type="Proteomes" id="UP001174936"/>
    </source>
</evidence>
<reference evidence="2" key="1">
    <citation type="submission" date="2023-06" db="EMBL/GenBank/DDBJ databases">
        <title>Genome-scale phylogeny and comparative genomics of the fungal order Sordariales.</title>
        <authorList>
            <consortium name="Lawrence Berkeley National Laboratory"/>
            <person name="Hensen N."/>
            <person name="Bonometti L."/>
            <person name="Westerberg I."/>
            <person name="Brannstrom I.O."/>
            <person name="Guillou S."/>
            <person name="Cros-Aarteil S."/>
            <person name="Calhoun S."/>
            <person name="Haridas S."/>
            <person name="Kuo A."/>
            <person name="Mondo S."/>
            <person name="Pangilinan J."/>
            <person name="Riley R."/>
            <person name="Labutti K."/>
            <person name="Andreopoulos B."/>
            <person name="Lipzen A."/>
            <person name="Chen C."/>
            <person name="Yanf M."/>
            <person name="Daum C."/>
            <person name="Ng V."/>
            <person name="Clum A."/>
            <person name="Steindorff A."/>
            <person name="Ohm R."/>
            <person name="Martin F."/>
            <person name="Silar P."/>
            <person name="Natvig D."/>
            <person name="Lalanne C."/>
            <person name="Gautier V."/>
            <person name="Ament-Velasquez S.L."/>
            <person name="Kruys A."/>
            <person name="Hutchinson M.I."/>
            <person name="Powell A.J."/>
            <person name="Barry K."/>
            <person name="Miller A.N."/>
            <person name="Grigoriev I.V."/>
            <person name="Debuchy R."/>
            <person name="Gladieux P."/>
            <person name="Thoren M.H."/>
            <person name="Johannesson H."/>
        </authorList>
    </citation>
    <scope>NUCLEOTIDE SEQUENCE</scope>
    <source>
        <strain evidence="2">SMH2532-1</strain>
    </source>
</reference>
<dbReference type="AlphaFoldDB" id="A0AA39YH12"/>
<keyword evidence="3" id="KW-1185">Reference proteome</keyword>
<dbReference type="InterPro" id="IPR010730">
    <property type="entry name" value="HET"/>
</dbReference>
<dbReference type="InterPro" id="IPR052895">
    <property type="entry name" value="HetReg/Transcr_Mod"/>
</dbReference>
<sequence>MELGRRQRYNYKQFAPIRLLSLRRDEHGTICGHLENFSLDDPRCPDFVTFSYVWGEEKFTREIQLDGHPFPVLEALHPLLEAICDHSSFRNDRWVWIDSICINQDDEHERAQQVQLMRRIYQQSSRTSIWLGPGDAESDRAIAFLHELKDGYKLRALPAAAREPETWDSVRSFFKKPWWTRVWTLQEFILPRKLDFQCGEKIISEWVFHDAMQGLYWCQERNGLGDGDDWGVGWGRRRVRQLFREPYIKEKLSLTALLAFTGNYGCHNAKDRIYSLLGMVTDRDRAVVGPPDYSAKNTVDAVYTNYVLNFVRIMGSLDIICFASLFRLGRASGDMEPENWPSWLPDWRVQIRPRLVPLMVSQPGKDHIGCFRPRPWIEFSENLRLPVFAASGTTKPSISFNTRALTLTCKGVCIGRIDGMTTGMLGNGDDDYNELDFTQSSSHDNAGDNYGASLRFPSMHPSTTNKAADPGRADVLMDIIYALTMNRYSRYFEDTALDLWRPELGQLTADVTAGFRRRAISAAKSSRRWIYHNGDFLIRGRTLLDICKGARPDHLKDHGVVQLPERMEETIGPNAESGRKVLATLKSGHHGLVPADAEKGDSVWVLQGCSVPLVLRQHGKGVRHTLIGEAYVHEFMNGEAFDGSFEVGEAVIW</sequence>
<dbReference type="Pfam" id="PF06985">
    <property type="entry name" value="HET"/>
    <property type="match status" value="1"/>
</dbReference>
<evidence type="ECO:0000259" key="1">
    <source>
        <dbReference type="Pfam" id="PF06985"/>
    </source>
</evidence>
<gene>
    <name evidence="2" type="ORF">B0T16DRAFT_102409</name>
</gene>